<evidence type="ECO:0000313" key="8">
    <source>
        <dbReference type="EMBL" id="TWT99229.1"/>
    </source>
</evidence>
<dbReference type="RefSeq" id="WP_146441538.1">
    <property type="nucleotide sequence ID" value="NZ_SJPR01000001.1"/>
</dbReference>
<dbReference type="NCBIfam" id="TIGR02937">
    <property type="entry name" value="sigma70-ECF"/>
    <property type="match status" value="1"/>
</dbReference>
<dbReference type="InterPro" id="IPR007627">
    <property type="entry name" value="RNA_pol_sigma70_r2"/>
</dbReference>
<evidence type="ECO:0000256" key="4">
    <source>
        <dbReference type="ARBA" id="ARBA00023125"/>
    </source>
</evidence>
<comment type="similarity">
    <text evidence="1">Belongs to the sigma-70 factor family.</text>
</comment>
<evidence type="ECO:0000313" key="9">
    <source>
        <dbReference type="Proteomes" id="UP000317421"/>
    </source>
</evidence>
<name>A0A5C6AHW8_9BACT</name>
<dbReference type="InterPro" id="IPR007630">
    <property type="entry name" value="RNA_pol_sigma70_r4"/>
</dbReference>
<evidence type="ECO:0000259" key="7">
    <source>
        <dbReference type="PROSITE" id="PS00716"/>
    </source>
</evidence>
<keyword evidence="2" id="KW-0805">Transcription regulation</keyword>
<dbReference type="Pfam" id="PF04542">
    <property type="entry name" value="Sigma70_r2"/>
    <property type="match status" value="1"/>
</dbReference>
<dbReference type="InterPro" id="IPR036388">
    <property type="entry name" value="WH-like_DNA-bd_sf"/>
</dbReference>
<organism evidence="8 9">
    <name type="scientific">Botrimarina colliarenosi</name>
    <dbReference type="NCBI Taxonomy" id="2528001"/>
    <lineage>
        <taxon>Bacteria</taxon>
        <taxon>Pseudomonadati</taxon>
        <taxon>Planctomycetota</taxon>
        <taxon>Planctomycetia</taxon>
        <taxon>Pirellulales</taxon>
        <taxon>Lacipirellulaceae</taxon>
        <taxon>Botrimarina</taxon>
    </lineage>
</organism>
<dbReference type="Pfam" id="PF04545">
    <property type="entry name" value="Sigma70_r4"/>
    <property type="match status" value="1"/>
</dbReference>
<dbReference type="EMBL" id="SJPR01000001">
    <property type="protein sequence ID" value="TWT99229.1"/>
    <property type="molecule type" value="Genomic_DNA"/>
</dbReference>
<dbReference type="PROSITE" id="PS00716">
    <property type="entry name" value="SIGMA70_2"/>
    <property type="match status" value="1"/>
</dbReference>
<feature type="compositionally biased region" description="Basic and acidic residues" evidence="6">
    <location>
        <begin position="21"/>
        <end position="33"/>
    </location>
</feature>
<dbReference type="InterPro" id="IPR013325">
    <property type="entry name" value="RNA_pol_sigma_r2"/>
</dbReference>
<dbReference type="InterPro" id="IPR013324">
    <property type="entry name" value="RNA_pol_sigma_r3/r4-like"/>
</dbReference>
<evidence type="ECO:0000256" key="6">
    <source>
        <dbReference type="SAM" id="MobiDB-lite"/>
    </source>
</evidence>
<dbReference type="InterPro" id="IPR014284">
    <property type="entry name" value="RNA_pol_sigma-70_dom"/>
</dbReference>
<dbReference type="PRINTS" id="PR00046">
    <property type="entry name" value="SIGMA70FCT"/>
</dbReference>
<evidence type="ECO:0000256" key="1">
    <source>
        <dbReference type="ARBA" id="ARBA00007788"/>
    </source>
</evidence>
<gene>
    <name evidence="8" type="primary">sigA_1</name>
    <name evidence="8" type="ORF">Pla108_01640</name>
</gene>
<proteinExistence type="inferred from homology"/>
<dbReference type="Gene3D" id="1.10.10.10">
    <property type="entry name" value="Winged helix-like DNA-binding domain superfamily/Winged helix DNA-binding domain"/>
    <property type="match status" value="2"/>
</dbReference>
<comment type="caution">
    <text evidence="8">The sequence shown here is derived from an EMBL/GenBank/DDBJ whole genome shotgun (WGS) entry which is preliminary data.</text>
</comment>
<dbReference type="InterPro" id="IPR000943">
    <property type="entry name" value="RNA_pol_sigma70"/>
</dbReference>
<dbReference type="InterPro" id="IPR050239">
    <property type="entry name" value="Sigma-70_RNA_pol_init_factors"/>
</dbReference>
<keyword evidence="9" id="KW-1185">Reference proteome</keyword>
<keyword evidence="4" id="KW-0238">DNA-binding</keyword>
<keyword evidence="5" id="KW-0804">Transcription</keyword>
<dbReference type="GO" id="GO:0003677">
    <property type="term" value="F:DNA binding"/>
    <property type="evidence" value="ECO:0007669"/>
    <property type="project" value="UniProtKB-KW"/>
</dbReference>
<dbReference type="AlphaFoldDB" id="A0A5C6AHW8"/>
<dbReference type="GO" id="GO:0016987">
    <property type="term" value="F:sigma factor activity"/>
    <property type="evidence" value="ECO:0007669"/>
    <property type="project" value="UniProtKB-KW"/>
</dbReference>
<dbReference type="SUPFAM" id="SSF88659">
    <property type="entry name" value="Sigma3 and sigma4 domains of RNA polymerase sigma factors"/>
    <property type="match status" value="2"/>
</dbReference>
<dbReference type="CDD" id="cd06171">
    <property type="entry name" value="Sigma70_r4"/>
    <property type="match status" value="1"/>
</dbReference>
<evidence type="ECO:0000256" key="3">
    <source>
        <dbReference type="ARBA" id="ARBA00023082"/>
    </source>
</evidence>
<reference evidence="8 9" key="1">
    <citation type="submission" date="2019-02" db="EMBL/GenBank/DDBJ databases">
        <title>Deep-cultivation of Planctomycetes and their phenomic and genomic characterization uncovers novel biology.</title>
        <authorList>
            <person name="Wiegand S."/>
            <person name="Jogler M."/>
            <person name="Boedeker C."/>
            <person name="Pinto D."/>
            <person name="Vollmers J."/>
            <person name="Rivas-Marin E."/>
            <person name="Kohn T."/>
            <person name="Peeters S.H."/>
            <person name="Heuer A."/>
            <person name="Rast P."/>
            <person name="Oberbeckmann S."/>
            <person name="Bunk B."/>
            <person name="Jeske O."/>
            <person name="Meyerdierks A."/>
            <person name="Storesund J.E."/>
            <person name="Kallscheuer N."/>
            <person name="Luecker S."/>
            <person name="Lage O.M."/>
            <person name="Pohl T."/>
            <person name="Merkel B.J."/>
            <person name="Hornburger P."/>
            <person name="Mueller R.-W."/>
            <person name="Bruemmer F."/>
            <person name="Labrenz M."/>
            <person name="Spormann A.M."/>
            <person name="Op Den Camp H."/>
            <person name="Overmann J."/>
            <person name="Amann R."/>
            <person name="Jetten M.S.M."/>
            <person name="Mascher T."/>
            <person name="Medema M.H."/>
            <person name="Devos D.P."/>
            <person name="Kaster A.-K."/>
            <person name="Ovreas L."/>
            <person name="Rohde M."/>
            <person name="Galperin M.Y."/>
            <person name="Jogler C."/>
        </authorList>
    </citation>
    <scope>NUCLEOTIDE SEQUENCE [LARGE SCALE GENOMIC DNA]</scope>
    <source>
        <strain evidence="8 9">Pla108</strain>
    </source>
</reference>
<dbReference type="InterPro" id="IPR009042">
    <property type="entry name" value="RNA_pol_sigma70_r1_2"/>
</dbReference>
<dbReference type="Pfam" id="PF00140">
    <property type="entry name" value="Sigma70_r1_2"/>
    <property type="match status" value="1"/>
</dbReference>
<dbReference type="Gene3D" id="1.10.601.10">
    <property type="entry name" value="RNA Polymerase Primary Sigma Factor"/>
    <property type="match status" value="1"/>
</dbReference>
<protein>
    <submittedName>
        <fullName evidence="8">RNA polymerase sigma factor SigA</fullName>
    </submittedName>
</protein>
<dbReference type="GO" id="GO:0006352">
    <property type="term" value="P:DNA-templated transcription initiation"/>
    <property type="evidence" value="ECO:0007669"/>
    <property type="project" value="InterPro"/>
</dbReference>
<dbReference type="SUPFAM" id="SSF88946">
    <property type="entry name" value="Sigma2 domain of RNA polymerase sigma factors"/>
    <property type="match status" value="1"/>
</dbReference>
<dbReference type="Pfam" id="PF04539">
    <property type="entry name" value="Sigma70_r3"/>
    <property type="match status" value="1"/>
</dbReference>
<evidence type="ECO:0000256" key="5">
    <source>
        <dbReference type="ARBA" id="ARBA00023163"/>
    </source>
</evidence>
<dbReference type="Proteomes" id="UP000317421">
    <property type="component" value="Unassembled WGS sequence"/>
</dbReference>
<accession>A0A5C6AHW8</accession>
<evidence type="ECO:0000256" key="2">
    <source>
        <dbReference type="ARBA" id="ARBA00023015"/>
    </source>
</evidence>
<dbReference type="PANTHER" id="PTHR30603:SF60">
    <property type="entry name" value="RNA POLYMERASE SIGMA FACTOR RPOD"/>
    <property type="match status" value="1"/>
</dbReference>
<dbReference type="PANTHER" id="PTHR30603">
    <property type="entry name" value="RNA POLYMERASE SIGMA FACTOR RPO"/>
    <property type="match status" value="1"/>
</dbReference>
<feature type="domain" description="RNA polymerase sigma-70" evidence="7">
    <location>
        <begin position="443"/>
        <end position="469"/>
    </location>
</feature>
<dbReference type="InterPro" id="IPR007624">
    <property type="entry name" value="RNA_pol_sigma70_r3"/>
</dbReference>
<dbReference type="FunFam" id="1.10.601.10:FF:000001">
    <property type="entry name" value="RNA polymerase sigma factor SigA"/>
    <property type="match status" value="1"/>
</dbReference>
<dbReference type="OrthoDB" id="9780321at2"/>
<keyword evidence="3" id="KW-0731">Sigma factor</keyword>
<sequence>MKSAPKSVAKANGSSTASSNQHDDNPSESHVDDPVRMYLMQMGEIPMLNRDEEVSSAKAIEATRTSFRRTLLRNDFILRGAIDLLEKVHRKELRLDRTIEISVTNAAEKKRVLARLGPNLHTVNALMEMNPADFLVAVDSRRPKKERVAAWRRLMVRRNKIVRLVEEMNLRLQRLLPLMDQLHEIGHRMATIKEQLAEPEKLLDEAHADELRHELRYLMRATQESPLTLAHLVARTKERRERYDAAKRRLSAANLRLVVSIAKRYRNRGLSFLDLIQEGNTGLMRAVDKFEHARGYKFSTYATWWIRQAITRAIADQSRTIRLPVHMIDTMSKVRTATAEFVQSHGREPSSEEIADMLGMTLDDAACILKMTRQPLSLDQPVGDSEDNYFGEFLQENRDDDPLYDANQEMLKERLDDVMAELTYREREIIKLRYGLTDGYSYTLEEVGKIFSVTRERVRQIESKAVRKLQQPYRSRSLASFLDGVEIPVEM</sequence>
<feature type="region of interest" description="Disordered" evidence="6">
    <location>
        <begin position="1"/>
        <end position="33"/>
    </location>
</feature>